<dbReference type="PROSITE" id="PS50989">
    <property type="entry name" value="COA_CT_CTER"/>
    <property type="match status" value="1"/>
</dbReference>
<protein>
    <submittedName>
        <fullName evidence="5">Acyl-CoA carboxylase subunit beta</fullName>
    </submittedName>
</protein>
<dbReference type="GO" id="GO:0004658">
    <property type="term" value="F:propionyl-CoA carboxylase activity"/>
    <property type="evidence" value="ECO:0007669"/>
    <property type="project" value="UniProtKB-ARBA"/>
</dbReference>
<feature type="domain" description="CoA carboxyltransferase C-terminal" evidence="4">
    <location>
        <begin position="272"/>
        <end position="515"/>
    </location>
</feature>
<evidence type="ECO:0000259" key="3">
    <source>
        <dbReference type="PROSITE" id="PS50980"/>
    </source>
</evidence>
<dbReference type="InterPro" id="IPR029045">
    <property type="entry name" value="ClpP/crotonase-like_dom_sf"/>
</dbReference>
<evidence type="ECO:0000313" key="5">
    <source>
        <dbReference type="EMBL" id="MBJ7600704.1"/>
    </source>
</evidence>
<dbReference type="FunFam" id="3.90.226.10:FF:000016">
    <property type="entry name" value="Propionyl-CoA carboxylase, beta subunit"/>
    <property type="match status" value="1"/>
</dbReference>
<accession>A0A934K895</accession>
<evidence type="ECO:0000256" key="2">
    <source>
        <dbReference type="SAM" id="MobiDB-lite"/>
    </source>
</evidence>
<keyword evidence="6" id="KW-1185">Reference proteome</keyword>
<dbReference type="FunFam" id="3.90.226.10:FF:000017">
    <property type="entry name" value="Propionyl-CoA carboxylase subunit beta 5"/>
    <property type="match status" value="1"/>
</dbReference>
<proteinExistence type="inferred from homology"/>
<dbReference type="GO" id="GO:0009317">
    <property type="term" value="C:acetyl-CoA carboxylase complex"/>
    <property type="evidence" value="ECO:0007669"/>
    <property type="project" value="UniProtKB-ARBA"/>
</dbReference>
<feature type="region of interest" description="Disordered" evidence="2">
    <location>
        <begin position="256"/>
        <end position="286"/>
    </location>
</feature>
<dbReference type="AlphaFoldDB" id="A0A934K895"/>
<comment type="caution">
    <text evidence="5">The sequence shown here is derived from an EMBL/GenBank/DDBJ whole genome shotgun (WGS) entry which is preliminary data.</text>
</comment>
<dbReference type="InterPro" id="IPR011762">
    <property type="entry name" value="COA_CT_N"/>
</dbReference>
<dbReference type="PRINTS" id="PR01070">
    <property type="entry name" value="ACCCTRFRASEB"/>
</dbReference>
<dbReference type="InterPro" id="IPR034733">
    <property type="entry name" value="AcCoA_carboxyl_beta"/>
</dbReference>
<dbReference type="EMBL" id="JAEKNR010000217">
    <property type="protein sequence ID" value="MBJ7600704.1"/>
    <property type="molecule type" value="Genomic_DNA"/>
</dbReference>
<dbReference type="GO" id="GO:0015977">
    <property type="term" value="P:carbon fixation"/>
    <property type="evidence" value="ECO:0007669"/>
    <property type="project" value="UniProtKB-ARBA"/>
</dbReference>
<evidence type="ECO:0000313" key="6">
    <source>
        <dbReference type="Proteomes" id="UP000612893"/>
    </source>
</evidence>
<dbReference type="Proteomes" id="UP000612893">
    <property type="component" value="Unassembled WGS sequence"/>
</dbReference>
<dbReference type="Gene3D" id="3.90.226.10">
    <property type="entry name" value="2-enoyl-CoA Hydratase, Chain A, domain 1"/>
    <property type="match status" value="2"/>
</dbReference>
<dbReference type="InterPro" id="IPR011763">
    <property type="entry name" value="COA_CT_C"/>
</dbReference>
<organism evidence="5 6">
    <name type="scientific">Candidatus Nephthysia bennettiae</name>
    <dbReference type="NCBI Taxonomy" id="3127016"/>
    <lineage>
        <taxon>Bacteria</taxon>
        <taxon>Bacillati</taxon>
        <taxon>Candidatus Dormiibacterota</taxon>
        <taxon>Candidatus Dormibacteria</taxon>
        <taxon>Candidatus Dormibacterales</taxon>
        <taxon>Candidatus Dormibacteraceae</taxon>
        <taxon>Candidatus Nephthysia</taxon>
    </lineage>
</organism>
<evidence type="ECO:0000259" key="4">
    <source>
        <dbReference type="PROSITE" id="PS50989"/>
    </source>
</evidence>
<dbReference type="InterPro" id="IPR051047">
    <property type="entry name" value="AccD/PCCB"/>
</dbReference>
<sequence>MSADEAPRKRGRKVDPLNRLRQLRYEAAHGDAEAFQRQHDKGRLTARERIQRLVDRNSFEELDLLTRHRATSLGLAARRPYGDGVVTGLATIGGKDVMLFSHDAGAFGGSLGEVFAEKVCKVMDLAYQNRVPIIGINDSGGARIQEGVVSLAGYAEIFWRNVESSGVIPQLSLVLGPCTGGAVYSPAMTDFTFMVHGVGYMFITGPEVIRVTTGEDVSFDSLGGAEVHNVKSGVAHFLAQSEDECFEQTRQLLSFLPQSSAEEPPRRETSDPPDRTDPDLAALIPDSSREPYDMKDVIRRVVDLGEFLEVQPFHAMNIVVGFARLDGHPVGVVANQPKVMAGALDIDASVKAARFVRFCDAFNVPLVVLEDVPGFLPGTQQEYGGIIRHGAKLLYAFSEATVPKLTVITRKAYGGAYCVMCSKHIRADYNAAWPTAELAVMGPEGAVNIIFRREIEAAAEPAARRRELVADYIERFANPYISAERGYLDEVIEPANTRPALIRALRLARRKERKRPPRWHGNIPL</sequence>
<feature type="domain" description="CoA carboxyltransferase N-terminal" evidence="3">
    <location>
        <begin position="13"/>
        <end position="268"/>
    </location>
</feature>
<dbReference type="RefSeq" id="WP_338204649.1">
    <property type="nucleotide sequence ID" value="NZ_JAEKNR010000217.1"/>
</dbReference>
<dbReference type="PROSITE" id="PS50980">
    <property type="entry name" value="COA_CT_NTER"/>
    <property type="match status" value="1"/>
</dbReference>
<name>A0A934K895_9BACT</name>
<comment type="similarity">
    <text evidence="1">Belongs to the AccD/PCCB family.</text>
</comment>
<feature type="compositionally biased region" description="Basic and acidic residues" evidence="2">
    <location>
        <begin position="263"/>
        <end position="278"/>
    </location>
</feature>
<dbReference type="GO" id="GO:0003989">
    <property type="term" value="F:acetyl-CoA carboxylase activity"/>
    <property type="evidence" value="ECO:0007669"/>
    <property type="project" value="UniProtKB-ARBA"/>
</dbReference>
<dbReference type="PANTHER" id="PTHR43842:SF2">
    <property type="entry name" value="PROPIONYL-COA CARBOXYLASE BETA CHAIN, MITOCHONDRIAL"/>
    <property type="match status" value="1"/>
</dbReference>
<gene>
    <name evidence="5" type="ORF">JF922_21875</name>
</gene>
<reference evidence="5" key="1">
    <citation type="submission" date="2020-10" db="EMBL/GenBank/DDBJ databases">
        <title>Ca. Dormibacterota MAGs.</title>
        <authorList>
            <person name="Montgomery K."/>
        </authorList>
    </citation>
    <scope>NUCLEOTIDE SEQUENCE [LARGE SCALE GENOMIC DNA]</scope>
    <source>
        <strain evidence="5">SC8812_S17_10</strain>
    </source>
</reference>
<dbReference type="SUPFAM" id="SSF52096">
    <property type="entry name" value="ClpP/crotonase"/>
    <property type="match status" value="2"/>
</dbReference>
<dbReference type="InterPro" id="IPR000438">
    <property type="entry name" value="Acetyl_CoA_COase_Trfase_b_su"/>
</dbReference>
<dbReference type="Pfam" id="PF01039">
    <property type="entry name" value="Carboxyl_trans"/>
    <property type="match status" value="1"/>
</dbReference>
<dbReference type="PANTHER" id="PTHR43842">
    <property type="entry name" value="PROPIONYL-COA CARBOXYLASE BETA CHAIN"/>
    <property type="match status" value="1"/>
</dbReference>
<evidence type="ECO:0000256" key="1">
    <source>
        <dbReference type="ARBA" id="ARBA00006102"/>
    </source>
</evidence>